<keyword evidence="2" id="KW-0805">Transcription regulation</keyword>
<keyword evidence="4" id="KW-0804">Transcription</keyword>
<evidence type="ECO:0000256" key="5">
    <source>
        <dbReference type="SAM" id="MobiDB-lite"/>
    </source>
</evidence>
<feature type="region of interest" description="Disordered" evidence="5">
    <location>
        <begin position="51"/>
        <end position="87"/>
    </location>
</feature>
<dbReference type="InterPro" id="IPR010982">
    <property type="entry name" value="Lambda_DNA-bd_dom_sf"/>
</dbReference>
<dbReference type="Pfam" id="PF13693">
    <property type="entry name" value="HTH_35"/>
    <property type="match status" value="1"/>
</dbReference>
<feature type="domain" description="Ner winged helix-turn-helix DNA-binding" evidence="6">
    <location>
        <begin position="2"/>
        <end position="65"/>
    </location>
</feature>
<proteinExistence type="inferred from homology"/>
<evidence type="ECO:0000256" key="2">
    <source>
        <dbReference type="ARBA" id="ARBA00023015"/>
    </source>
</evidence>
<reference evidence="8" key="1">
    <citation type="journal article" date="2019" name="Int. J. Syst. Evol. Microbiol.">
        <title>The Global Catalogue of Microorganisms (GCM) 10K type strain sequencing project: providing services to taxonomists for standard genome sequencing and annotation.</title>
        <authorList>
            <consortium name="The Broad Institute Genomics Platform"/>
            <consortium name="The Broad Institute Genome Sequencing Center for Infectious Disease"/>
            <person name="Wu L."/>
            <person name="Ma J."/>
        </authorList>
    </citation>
    <scope>NUCLEOTIDE SEQUENCE [LARGE SCALE GENOMIC DNA]</scope>
    <source>
        <strain evidence="8">KCTC 42473</strain>
    </source>
</reference>
<keyword evidence="3" id="KW-0238">DNA-binding</keyword>
<feature type="compositionally biased region" description="Basic and acidic residues" evidence="5">
    <location>
        <begin position="51"/>
        <end position="65"/>
    </location>
</feature>
<evidence type="ECO:0000313" key="7">
    <source>
        <dbReference type="EMBL" id="MFC3628999.1"/>
    </source>
</evidence>
<dbReference type="InterPro" id="IPR038722">
    <property type="entry name" value="Ner_HTH_dom"/>
</dbReference>
<dbReference type="SUPFAM" id="SSF47413">
    <property type="entry name" value="lambda repressor-like DNA-binding domains"/>
    <property type="match status" value="1"/>
</dbReference>
<dbReference type="Proteomes" id="UP001595539">
    <property type="component" value="Unassembled WGS sequence"/>
</dbReference>
<keyword evidence="8" id="KW-1185">Reference proteome</keyword>
<dbReference type="RefSeq" id="WP_377760616.1">
    <property type="nucleotide sequence ID" value="NZ_JBHRXY010000003.1"/>
</dbReference>
<organism evidence="7 8">
    <name type="scientific">Paracoccus angustae</name>
    <dbReference type="NCBI Taxonomy" id="1671480"/>
    <lineage>
        <taxon>Bacteria</taxon>
        <taxon>Pseudomonadati</taxon>
        <taxon>Pseudomonadota</taxon>
        <taxon>Alphaproteobacteria</taxon>
        <taxon>Rhodobacterales</taxon>
        <taxon>Paracoccaceae</taxon>
        <taxon>Paracoccus</taxon>
    </lineage>
</organism>
<gene>
    <name evidence="7" type="ORF">ACFOM8_06015</name>
</gene>
<accession>A0ABV7U1Q2</accession>
<evidence type="ECO:0000256" key="3">
    <source>
        <dbReference type="ARBA" id="ARBA00023125"/>
    </source>
</evidence>
<dbReference type="EMBL" id="JBHRXY010000003">
    <property type="protein sequence ID" value="MFC3628999.1"/>
    <property type="molecule type" value="Genomic_DNA"/>
</dbReference>
<comment type="similarity">
    <text evidence="1">Belongs to the ner transcriptional regulatory family.</text>
</comment>
<protein>
    <submittedName>
        <fullName evidence="7">Transcriptional regulator</fullName>
    </submittedName>
</protein>
<name>A0ABV7U1Q2_9RHOB</name>
<evidence type="ECO:0000256" key="1">
    <source>
        <dbReference type="ARBA" id="ARBA00006157"/>
    </source>
</evidence>
<evidence type="ECO:0000259" key="6">
    <source>
        <dbReference type="Pfam" id="PF13693"/>
    </source>
</evidence>
<comment type="caution">
    <text evidence="7">The sequence shown here is derived from an EMBL/GenBank/DDBJ whole genome shotgun (WGS) entry which is preliminary data.</text>
</comment>
<sequence length="87" mass="9620">MAKLHLGGMTLTELARRNDIPAGSCTRVKGQTHYKAQQAIADFIGEKPEDLWPDRYPKGKPRILDTAKFPPVSSQKSGRKPDSDDGK</sequence>
<dbReference type="Gene3D" id="1.10.260.40">
    <property type="entry name" value="lambda repressor-like DNA-binding domains"/>
    <property type="match status" value="1"/>
</dbReference>
<evidence type="ECO:0000256" key="4">
    <source>
        <dbReference type="ARBA" id="ARBA00023163"/>
    </source>
</evidence>
<evidence type="ECO:0000313" key="8">
    <source>
        <dbReference type="Proteomes" id="UP001595539"/>
    </source>
</evidence>